<dbReference type="Pfam" id="PF16822">
    <property type="entry name" value="ALGX"/>
    <property type="match status" value="1"/>
</dbReference>
<dbReference type="EMBL" id="MAYG01000001">
    <property type="protein sequence ID" value="OCA75323.1"/>
    <property type="molecule type" value="Genomic_DNA"/>
</dbReference>
<comment type="caution">
    <text evidence="8">The sequence shown here is derived from an EMBL/GenBank/DDBJ whole genome shotgun (WGS) entry which is preliminary data.</text>
</comment>
<keyword evidence="3" id="KW-0808">Transferase</keyword>
<dbReference type="GO" id="GO:0042121">
    <property type="term" value="P:alginic acid biosynthetic process"/>
    <property type="evidence" value="ECO:0007669"/>
    <property type="project" value="UniProtKB-UniPathway"/>
</dbReference>
<dbReference type="InterPro" id="IPR031811">
    <property type="entry name" value="ALGX/ALGJ_SGNH-like"/>
</dbReference>
<feature type="domain" description="AlgX/AlgJ SGNH hydrolase-like" evidence="7">
    <location>
        <begin position="219"/>
        <end position="340"/>
    </location>
</feature>
<keyword evidence="5" id="KW-0574">Periplasm</keyword>
<accession>A0A1B8ZUQ1</accession>
<evidence type="ECO:0000313" key="8">
    <source>
        <dbReference type="EMBL" id="OCA75323.1"/>
    </source>
</evidence>
<evidence type="ECO:0000259" key="7">
    <source>
        <dbReference type="Pfam" id="PF16822"/>
    </source>
</evidence>
<evidence type="ECO:0000256" key="6">
    <source>
        <dbReference type="ARBA" id="ARBA00022841"/>
    </source>
</evidence>
<evidence type="ECO:0000313" key="9">
    <source>
        <dbReference type="Proteomes" id="UP000093432"/>
    </source>
</evidence>
<dbReference type="AlphaFoldDB" id="A0A1B8ZUQ1"/>
<proteinExistence type="predicted"/>
<gene>
    <name evidence="8" type="ORF">BBI00_13720</name>
</gene>
<dbReference type="STRING" id="651561.BBI00_13720"/>
<comment type="subcellular location">
    <subcellularLocation>
        <location evidence="1">Periplasm</location>
    </subcellularLocation>
</comment>
<evidence type="ECO:0000256" key="4">
    <source>
        <dbReference type="ARBA" id="ARBA00022729"/>
    </source>
</evidence>
<protein>
    <recommendedName>
        <fullName evidence="7">AlgX/AlgJ SGNH hydrolase-like domain-containing protein</fullName>
    </recommendedName>
</protein>
<dbReference type="SUPFAM" id="SSF52266">
    <property type="entry name" value="SGNH hydrolase"/>
    <property type="match status" value="1"/>
</dbReference>
<evidence type="ECO:0000256" key="1">
    <source>
        <dbReference type="ARBA" id="ARBA00004418"/>
    </source>
</evidence>
<reference evidence="9" key="1">
    <citation type="submission" date="2016-07" db="EMBL/GenBank/DDBJ databases">
        <authorList>
            <person name="Florea S."/>
            <person name="Webb J.S."/>
            <person name="Jaromczyk J."/>
            <person name="Schardl C.L."/>
        </authorList>
    </citation>
    <scope>NUCLEOTIDE SEQUENCE [LARGE SCALE GENOMIC DNA]</scope>
    <source>
        <strain evidence="9">CC-VM-7</strain>
    </source>
</reference>
<comment type="pathway">
    <text evidence="2">Glycan biosynthesis; alginate biosynthesis.</text>
</comment>
<dbReference type="RefSeq" id="WP_065399292.1">
    <property type="nucleotide sequence ID" value="NZ_MAYG01000001.1"/>
</dbReference>
<dbReference type="GO" id="GO:0042597">
    <property type="term" value="C:periplasmic space"/>
    <property type="evidence" value="ECO:0007669"/>
    <property type="project" value="UniProtKB-SubCell"/>
</dbReference>
<dbReference type="Proteomes" id="UP000093432">
    <property type="component" value="Unassembled WGS sequence"/>
</dbReference>
<sequence length="343" mass="40334">MKRLIIKTAFFVAPFFALYIITALFFTTDADLLRLGFLPALDKNYHEKLASSEPTIKFTQLSESKKKTYEILTIGDSFSEQGKSGYQNGLAHDFSLLHIDRFISNNQIQTLIELCNGNFFDTYKVQYVILQGVERNLIRDIQNIDNTSKIDIHQIDSIMINHNRQPLQDEYSFFSRTTLRFPYSTLKYFTDKNYLANGQVYNVELNTGSLFSNHCSKLLFYHDDLNNTIQNNLPENTVKLNRILNELARKLKEKNITLLFLPSPDKYDLYYDYITDKHNFTKPVFFDNFGKLDKEYIYINSKEILTKELDRKKDIYYFDDTHWSPIAARLMAQEIKKVILSRK</sequence>
<evidence type="ECO:0000256" key="2">
    <source>
        <dbReference type="ARBA" id="ARBA00005182"/>
    </source>
</evidence>
<keyword evidence="6" id="KW-0016">Alginate biosynthesis</keyword>
<name>A0A1B8ZUQ1_9FLAO</name>
<dbReference type="GO" id="GO:0016740">
    <property type="term" value="F:transferase activity"/>
    <property type="evidence" value="ECO:0007669"/>
    <property type="project" value="UniProtKB-KW"/>
</dbReference>
<dbReference type="UniPathway" id="UPA00286"/>
<evidence type="ECO:0000256" key="5">
    <source>
        <dbReference type="ARBA" id="ARBA00022764"/>
    </source>
</evidence>
<organism evidence="8 9">
    <name type="scientific">Chryseobacterium arthrosphaerae</name>
    <dbReference type="NCBI Taxonomy" id="651561"/>
    <lineage>
        <taxon>Bacteria</taxon>
        <taxon>Pseudomonadati</taxon>
        <taxon>Bacteroidota</taxon>
        <taxon>Flavobacteriia</taxon>
        <taxon>Flavobacteriales</taxon>
        <taxon>Weeksellaceae</taxon>
        <taxon>Chryseobacterium group</taxon>
        <taxon>Chryseobacterium</taxon>
    </lineage>
</organism>
<keyword evidence="4" id="KW-0732">Signal</keyword>
<evidence type="ECO:0000256" key="3">
    <source>
        <dbReference type="ARBA" id="ARBA00022679"/>
    </source>
</evidence>
<dbReference type="OrthoDB" id="5349247at2"/>